<name>A0A0R1U0Q8_9LACO</name>
<dbReference type="RefSeq" id="WP_054650729.1">
    <property type="nucleotide sequence ID" value="NZ_AZFJ01000032.1"/>
</dbReference>
<gene>
    <name evidence="5" type="ORF">FC50_GL000044</name>
</gene>
<organism evidence="5 6">
    <name type="scientific">Lacticaseibacillus pantheris DSM 15945 = JCM 12539 = NBRC 106106</name>
    <dbReference type="NCBI Taxonomy" id="1423783"/>
    <lineage>
        <taxon>Bacteria</taxon>
        <taxon>Bacillati</taxon>
        <taxon>Bacillota</taxon>
        <taxon>Bacilli</taxon>
        <taxon>Lactobacillales</taxon>
        <taxon>Lactobacillaceae</taxon>
        <taxon>Lacticaseibacillus</taxon>
    </lineage>
</organism>
<dbReference type="CDD" id="cd02136">
    <property type="entry name" value="PnbA_NfnB-like"/>
    <property type="match status" value="1"/>
</dbReference>
<dbReference type="InterPro" id="IPR050627">
    <property type="entry name" value="Nitroreductase/BluB"/>
</dbReference>
<evidence type="ECO:0000259" key="4">
    <source>
        <dbReference type="Pfam" id="PF00881"/>
    </source>
</evidence>
<dbReference type="Proteomes" id="UP000051922">
    <property type="component" value="Unassembled WGS sequence"/>
</dbReference>
<evidence type="ECO:0000313" key="5">
    <source>
        <dbReference type="EMBL" id="KRL87072.1"/>
    </source>
</evidence>
<dbReference type="STRING" id="1423783.FC50_GL000044"/>
<dbReference type="GO" id="GO:0016491">
    <property type="term" value="F:oxidoreductase activity"/>
    <property type="evidence" value="ECO:0007669"/>
    <property type="project" value="UniProtKB-KW"/>
</dbReference>
<dbReference type="OrthoDB" id="9812105at2"/>
<comment type="caution">
    <text evidence="5">The sequence shown here is derived from an EMBL/GenBank/DDBJ whole genome shotgun (WGS) entry which is preliminary data.</text>
</comment>
<dbReference type="PANTHER" id="PTHR23026">
    <property type="entry name" value="NADPH NITROREDUCTASE"/>
    <property type="match status" value="1"/>
</dbReference>
<keyword evidence="2" id="KW-0288">FMN</keyword>
<evidence type="ECO:0000256" key="2">
    <source>
        <dbReference type="ARBA" id="ARBA00022643"/>
    </source>
</evidence>
<dbReference type="PATRIC" id="fig|1423783.4.peg.50"/>
<dbReference type="InterPro" id="IPR029479">
    <property type="entry name" value="Nitroreductase"/>
</dbReference>
<evidence type="ECO:0000313" key="6">
    <source>
        <dbReference type="Proteomes" id="UP000051922"/>
    </source>
</evidence>
<dbReference type="EMBL" id="AZFJ01000032">
    <property type="protein sequence ID" value="KRL87072.1"/>
    <property type="molecule type" value="Genomic_DNA"/>
</dbReference>
<protein>
    <submittedName>
        <fullName evidence="5">Nitroreductase</fullName>
    </submittedName>
</protein>
<accession>A0A0R1U0Q8</accession>
<dbReference type="Pfam" id="PF00881">
    <property type="entry name" value="Nitroreductase"/>
    <property type="match status" value="1"/>
</dbReference>
<dbReference type="SUPFAM" id="SSF55469">
    <property type="entry name" value="FMN-dependent nitroreductase-like"/>
    <property type="match status" value="1"/>
</dbReference>
<dbReference type="Gene3D" id="3.40.109.10">
    <property type="entry name" value="NADH Oxidase"/>
    <property type="match status" value="1"/>
</dbReference>
<keyword evidence="1" id="KW-0285">Flavoprotein</keyword>
<feature type="domain" description="Nitroreductase" evidence="4">
    <location>
        <begin position="8"/>
        <end position="188"/>
    </location>
</feature>
<keyword evidence="6" id="KW-1185">Reference proteome</keyword>
<evidence type="ECO:0000256" key="3">
    <source>
        <dbReference type="ARBA" id="ARBA00023002"/>
    </source>
</evidence>
<dbReference type="InterPro" id="IPR000415">
    <property type="entry name" value="Nitroreductase-like"/>
</dbReference>
<dbReference type="AlphaFoldDB" id="A0A0R1U0Q8"/>
<evidence type="ECO:0000256" key="1">
    <source>
        <dbReference type="ARBA" id="ARBA00022630"/>
    </source>
</evidence>
<proteinExistence type="predicted"/>
<reference evidence="5 6" key="1">
    <citation type="journal article" date="2015" name="Genome Announc.">
        <title>Expanding the biotechnology potential of lactobacilli through comparative genomics of 213 strains and associated genera.</title>
        <authorList>
            <person name="Sun Z."/>
            <person name="Harris H.M."/>
            <person name="McCann A."/>
            <person name="Guo C."/>
            <person name="Argimon S."/>
            <person name="Zhang W."/>
            <person name="Yang X."/>
            <person name="Jeffery I.B."/>
            <person name="Cooney J.C."/>
            <person name="Kagawa T.F."/>
            <person name="Liu W."/>
            <person name="Song Y."/>
            <person name="Salvetti E."/>
            <person name="Wrobel A."/>
            <person name="Rasinkangas P."/>
            <person name="Parkhill J."/>
            <person name="Rea M.C."/>
            <person name="O'Sullivan O."/>
            <person name="Ritari J."/>
            <person name="Douillard F.P."/>
            <person name="Paul Ross R."/>
            <person name="Yang R."/>
            <person name="Briner A.E."/>
            <person name="Felis G.E."/>
            <person name="de Vos W.M."/>
            <person name="Barrangou R."/>
            <person name="Klaenhammer T.R."/>
            <person name="Caufield P.W."/>
            <person name="Cui Y."/>
            <person name="Zhang H."/>
            <person name="O'Toole P.W."/>
        </authorList>
    </citation>
    <scope>NUCLEOTIDE SEQUENCE [LARGE SCALE GENOMIC DNA]</scope>
    <source>
        <strain evidence="5 6">DSM 15945</strain>
    </source>
</reference>
<sequence>MDQNSILVQRHSARAFEDKAIPVDVIKDIVREAALAPSWENSQPWKAYVATGETVKRIRASHFDLASKGTKSWTEVVPPQSWSAYTQGNIDQWLVATKQSLGDATPELFEANKNLFNAPAIVYITIPKDASHYSAYDAGAFGYGLLLAAQEHGLRGIPAYEFIRHPAEVRAQIDIPEDESLMMGVALGFAKDNRLNSLRTERNDLGTILRIAD</sequence>
<dbReference type="PANTHER" id="PTHR23026:SF90">
    <property type="entry name" value="IODOTYROSINE DEIODINASE 1"/>
    <property type="match status" value="1"/>
</dbReference>
<keyword evidence="3" id="KW-0560">Oxidoreductase</keyword>